<sequence>MKGQAISEGAQAIALNSGLNQERQNAHNFYEHFGFEKSSMGFRYSIESKLDSN</sequence>
<evidence type="ECO:0008006" key="3">
    <source>
        <dbReference type="Google" id="ProtNLM"/>
    </source>
</evidence>
<evidence type="ECO:0000313" key="1">
    <source>
        <dbReference type="EMBL" id="MBM7641834.1"/>
    </source>
</evidence>
<name>A0ABS2PP74_9STRE</name>
<keyword evidence="2" id="KW-1185">Reference proteome</keyword>
<accession>A0ABS2PP74</accession>
<evidence type="ECO:0000313" key="2">
    <source>
        <dbReference type="Proteomes" id="UP000697472"/>
    </source>
</evidence>
<gene>
    <name evidence="1" type="ORF">JOC28_000118</name>
</gene>
<dbReference type="Gene3D" id="3.40.630.30">
    <property type="match status" value="1"/>
</dbReference>
<organism evidence="1 2">
    <name type="scientific">Streptococcus loxodontisalivarius</name>
    <dbReference type="NCBI Taxonomy" id="1349415"/>
    <lineage>
        <taxon>Bacteria</taxon>
        <taxon>Bacillati</taxon>
        <taxon>Bacillota</taxon>
        <taxon>Bacilli</taxon>
        <taxon>Lactobacillales</taxon>
        <taxon>Streptococcaceae</taxon>
        <taxon>Streptococcus</taxon>
    </lineage>
</organism>
<protein>
    <recommendedName>
        <fullName evidence="3">GNAT family N-acetyltransferase</fullName>
    </recommendedName>
</protein>
<proteinExistence type="predicted"/>
<dbReference type="EMBL" id="JAFBEH010000001">
    <property type="protein sequence ID" value="MBM7641834.1"/>
    <property type="molecule type" value="Genomic_DNA"/>
</dbReference>
<dbReference type="Proteomes" id="UP000697472">
    <property type="component" value="Unassembled WGS sequence"/>
</dbReference>
<reference evidence="1 2" key="1">
    <citation type="submission" date="2021-01" db="EMBL/GenBank/DDBJ databases">
        <title>Genomic Encyclopedia of Type Strains, Phase IV (KMG-IV): sequencing the most valuable type-strain genomes for metagenomic binning, comparative biology and taxonomic classification.</title>
        <authorList>
            <person name="Goeker M."/>
        </authorList>
    </citation>
    <scope>NUCLEOTIDE SEQUENCE [LARGE SCALE GENOMIC DNA]</scope>
    <source>
        <strain evidence="1 2">DSM 27382</strain>
    </source>
</reference>
<comment type="caution">
    <text evidence="1">The sequence shown here is derived from an EMBL/GenBank/DDBJ whole genome shotgun (WGS) entry which is preliminary data.</text>
</comment>